<comment type="caution">
    <text evidence="2">The sequence shown here is derived from an EMBL/GenBank/DDBJ whole genome shotgun (WGS) entry which is preliminary data.</text>
</comment>
<gene>
    <name evidence="2" type="ORF">E3T55_18750</name>
</gene>
<keyword evidence="1" id="KW-1133">Transmembrane helix</keyword>
<keyword evidence="1" id="KW-0472">Membrane</keyword>
<dbReference type="EMBL" id="SOHE01000085">
    <property type="protein sequence ID" value="TFD45376.1"/>
    <property type="molecule type" value="Genomic_DNA"/>
</dbReference>
<dbReference type="RefSeq" id="WP_134521062.1">
    <property type="nucleotide sequence ID" value="NZ_SOHE01000085.1"/>
</dbReference>
<dbReference type="OrthoDB" id="9830650at2"/>
<proteinExistence type="predicted"/>
<dbReference type="AlphaFoldDB" id="A0A4R8ZTY8"/>
<keyword evidence="3" id="KW-1185">Reference proteome</keyword>
<accession>A0A4R8ZTY8</accession>
<sequence length="282" mass="30165">MPLPAITQADPFLKLGLRPIAVAASLVAIAALTTLVTVVALSGSDTLAAVALVLAILAFVVQIVVFIADLYISNRRDAEAQSLYSDTKSLLTRIETVTAGTSDMVSVQLGKLIDGLLIGTKPPVNYRGEPTGDDGRFEQLQGALIAARNEAATQFAGLRQQGAARATLIRTWPSEAVLRQLIADGVQGLPAECFPLFDILAMDLIASYDRGLPEGRVMDMPMYREASIALQSRGFAKQEDAALVLTLKGLLAASLIASYDPIPPHVVELWPELHDIRGRSQH</sequence>
<evidence type="ECO:0000313" key="3">
    <source>
        <dbReference type="Proteomes" id="UP000297447"/>
    </source>
</evidence>
<name>A0A4R8ZTY8_9MICO</name>
<evidence type="ECO:0000313" key="2">
    <source>
        <dbReference type="EMBL" id="TFD45376.1"/>
    </source>
</evidence>
<feature type="transmembrane region" description="Helical" evidence="1">
    <location>
        <begin position="47"/>
        <end position="72"/>
    </location>
</feature>
<reference evidence="2 3" key="1">
    <citation type="submission" date="2019-03" db="EMBL/GenBank/DDBJ databases">
        <title>Genomics of glacier-inhabiting Cryobacterium strains.</title>
        <authorList>
            <person name="Liu Q."/>
            <person name="Xin Y.-H."/>
        </authorList>
    </citation>
    <scope>NUCLEOTIDE SEQUENCE [LARGE SCALE GENOMIC DNA]</scope>
    <source>
        <strain evidence="2 3">Hh14</strain>
    </source>
</reference>
<protein>
    <submittedName>
        <fullName evidence="2">Uncharacterized protein</fullName>
    </submittedName>
</protein>
<keyword evidence="1" id="KW-0812">Transmembrane</keyword>
<evidence type="ECO:0000256" key="1">
    <source>
        <dbReference type="SAM" id="Phobius"/>
    </source>
</evidence>
<feature type="transmembrane region" description="Helical" evidence="1">
    <location>
        <begin position="20"/>
        <end position="41"/>
    </location>
</feature>
<dbReference type="Proteomes" id="UP000297447">
    <property type="component" value="Unassembled WGS sequence"/>
</dbReference>
<organism evidence="2 3">
    <name type="scientific">Cryobacterium frigoriphilum</name>
    <dbReference type="NCBI Taxonomy" id="1259150"/>
    <lineage>
        <taxon>Bacteria</taxon>
        <taxon>Bacillati</taxon>
        <taxon>Actinomycetota</taxon>
        <taxon>Actinomycetes</taxon>
        <taxon>Micrococcales</taxon>
        <taxon>Microbacteriaceae</taxon>
        <taxon>Cryobacterium</taxon>
    </lineage>
</organism>